<dbReference type="Gene3D" id="3.90.1150.10">
    <property type="entry name" value="Aspartate Aminotransferase, domain 1"/>
    <property type="match status" value="1"/>
</dbReference>
<dbReference type="InterPro" id="IPR008829">
    <property type="entry name" value="SepSecS/SepCysS"/>
</dbReference>
<feature type="binding site" evidence="5">
    <location>
        <position position="251"/>
    </location>
    <ligand>
        <name>pyridoxal 5'-phosphate</name>
        <dbReference type="ChEBI" id="CHEBI:597326"/>
    </ligand>
</feature>
<dbReference type="EMBL" id="JTEO01000006">
    <property type="protein sequence ID" value="MCQ6963663.1"/>
    <property type="molecule type" value="Genomic_DNA"/>
</dbReference>
<comment type="subunit">
    <text evidence="5">Homodimer. Interacts with SepRS.</text>
</comment>
<accession>A0AAE3HD62</accession>
<name>A0AAE3HD62_9EURY</name>
<evidence type="ECO:0000256" key="1">
    <source>
        <dbReference type="ARBA" id="ARBA00001933"/>
    </source>
</evidence>
<reference evidence="6 7" key="1">
    <citation type="journal article" date="2011" name="Appl. Environ. Microbiol.">
        <title>Methanogenic archaea isolated from Taiwan's Chelungpu fault.</title>
        <authorList>
            <person name="Wu S.Y."/>
            <person name="Lai M.C."/>
        </authorList>
    </citation>
    <scope>NUCLEOTIDE SEQUENCE [LARGE SCALE GENOMIC DNA]</scope>
    <source>
        <strain evidence="6 7">St545Mb</strain>
    </source>
</reference>
<feature type="binding site" evidence="5">
    <location>
        <begin position="274"/>
        <end position="276"/>
    </location>
    <ligand>
        <name>pyridoxal 5'-phosphate</name>
        <dbReference type="ChEBI" id="CHEBI:597326"/>
    </ligand>
</feature>
<dbReference type="InterPro" id="IPR015421">
    <property type="entry name" value="PyrdxlP-dep_Trfase_major"/>
</dbReference>
<evidence type="ECO:0000313" key="6">
    <source>
        <dbReference type="EMBL" id="MCQ6963663.1"/>
    </source>
</evidence>
<keyword evidence="7" id="KW-1185">Reference proteome</keyword>
<comment type="function">
    <text evidence="5">Converts O-phospho-L-seryl-tRNA(Cys) (Sep-tRNA(Cys)) to L-cysteinyl-tRNA(Cys) (Cys-tRNA(Cys)).</text>
</comment>
<dbReference type="Proteomes" id="UP001206983">
    <property type="component" value="Unassembled WGS sequence"/>
</dbReference>
<evidence type="ECO:0000313" key="7">
    <source>
        <dbReference type="Proteomes" id="UP001206983"/>
    </source>
</evidence>
<comment type="cofactor">
    <cofactor evidence="1 5">
        <name>pyridoxal 5'-phosphate</name>
        <dbReference type="ChEBI" id="CHEBI:597326"/>
    </cofactor>
</comment>
<evidence type="ECO:0000256" key="4">
    <source>
        <dbReference type="ARBA" id="ARBA00022917"/>
    </source>
</evidence>
<dbReference type="InterPro" id="IPR013375">
    <property type="entry name" value="Sep_Cys-tRNA_synth_arc"/>
</dbReference>
<dbReference type="GO" id="GO:0043766">
    <property type="term" value="F:Sep-tRNA:Cys-tRNA synthase activity"/>
    <property type="evidence" value="ECO:0007669"/>
    <property type="project" value="UniProtKB-UniRule"/>
</dbReference>
<organism evidence="6 7">
    <name type="scientific">Methanolobus chelungpuianus</name>
    <dbReference type="NCBI Taxonomy" id="502115"/>
    <lineage>
        <taxon>Archaea</taxon>
        <taxon>Methanobacteriati</taxon>
        <taxon>Methanobacteriota</taxon>
        <taxon>Stenosarchaea group</taxon>
        <taxon>Methanomicrobia</taxon>
        <taxon>Methanosarcinales</taxon>
        <taxon>Methanosarcinaceae</taxon>
        <taxon>Methanolobus</taxon>
    </lineage>
</organism>
<dbReference type="GO" id="GO:0006412">
    <property type="term" value="P:translation"/>
    <property type="evidence" value="ECO:0007669"/>
    <property type="project" value="UniProtKB-KW"/>
</dbReference>
<dbReference type="EC" id="2.5.1.73" evidence="5"/>
<keyword evidence="4 5" id="KW-0648">Protein biosynthesis</keyword>
<evidence type="ECO:0000256" key="3">
    <source>
        <dbReference type="ARBA" id="ARBA00022898"/>
    </source>
</evidence>
<protein>
    <recommendedName>
        <fullName evidence="5">O-phospho-L-seryl-tRNA:Cys-tRNA synthase</fullName>
        <ecNumber evidence="5">2.5.1.73</ecNumber>
    </recommendedName>
    <alternativeName>
        <fullName evidence="5">Sep-tRNA:Cys-tRNA synthase</fullName>
        <shortName evidence="5">SepCysS</shortName>
    </alternativeName>
</protein>
<dbReference type="InterPro" id="IPR015424">
    <property type="entry name" value="PyrdxlP-dep_Trfase"/>
</dbReference>
<feature type="binding site" evidence="5">
    <location>
        <begin position="146"/>
        <end position="147"/>
    </location>
    <ligand>
        <name>pyridoxal 5'-phosphate</name>
        <dbReference type="ChEBI" id="CHEBI:597326"/>
    </ligand>
</feature>
<dbReference type="SUPFAM" id="SSF53383">
    <property type="entry name" value="PLP-dependent transferases"/>
    <property type="match status" value="1"/>
</dbReference>
<dbReference type="HAMAP" id="MF_01675">
    <property type="entry name" value="Sep_Cys_tRNA_synth"/>
    <property type="match status" value="1"/>
</dbReference>
<proteinExistence type="inferred from homology"/>
<dbReference type="PANTHER" id="PTHR43586:SF3">
    <property type="entry name" value="O-PHOSPHO-L-SERYL-TRNA:CYS-TRNA SYNTHASE"/>
    <property type="match status" value="1"/>
</dbReference>
<sequence>MDIRTQKTFEALFALEDIREVFRQALPNTTSPEDEQAIREGVDKVRKILDDIQSGTGNAEVRKIAGTIDIRSREENYINIQPIQAAGRLTPEARKALLAYGDGYSTCDACRKPFRLDKISNPPIAPFHEELARFVNMDQARVVPGARRGFQAVASTLVSKGDSVVVSALAHYTEFLAVEEAGGVVKEIPLNEKNLVTPDAVAEKIEAVKQETGKLPVLVMIDHFDYQYANEHDVKGIAKVAHQYDIPFLYNGAYTVGVMPVDGKNIGADFVVGSGHKSMASPAPSGVLATTDEWAPKIFRTTQMVGDITKRKFGIKEVEMLGCTLMGSTLIGMMASFPTVRERVNHWDEEVKKSNYFLDGVLNIEGSKVLSEFPRKHTLSKVDTTKSFDTVAQRHKRKGFFLSDELSGKGIIGEFAGATRVWKLNTYGLSWEKIHYLVDTFQDIADKHELQVNRSQLL</sequence>
<keyword evidence="2 5" id="KW-0808">Transferase</keyword>
<comment type="similarity">
    <text evidence="5">Belongs to the SepCysS family.</text>
</comment>
<dbReference type="InterPro" id="IPR015422">
    <property type="entry name" value="PyrdxlP-dep_Trfase_small"/>
</dbReference>
<comment type="caution">
    <text evidence="6">The sequence shown here is derived from an EMBL/GenBank/DDBJ whole genome shotgun (WGS) entry which is preliminary data.</text>
</comment>
<dbReference type="NCBIfam" id="NF006810">
    <property type="entry name" value="PRK09331.1"/>
    <property type="match status" value="1"/>
</dbReference>
<dbReference type="Gene3D" id="3.40.640.10">
    <property type="entry name" value="Type I PLP-dependent aspartate aminotransferase-like (Major domain)"/>
    <property type="match status" value="1"/>
</dbReference>
<evidence type="ECO:0000256" key="2">
    <source>
        <dbReference type="ARBA" id="ARBA00022679"/>
    </source>
</evidence>
<evidence type="ECO:0000256" key="5">
    <source>
        <dbReference type="HAMAP-Rule" id="MF_01675"/>
    </source>
</evidence>
<dbReference type="RefSeq" id="WP_256623595.1">
    <property type="nucleotide sequence ID" value="NZ_JTEO01000006.1"/>
</dbReference>
<feature type="modified residue" description="N6-(pyridoxal phosphate)lysine" evidence="5">
    <location>
        <position position="277"/>
    </location>
</feature>
<dbReference type="AlphaFoldDB" id="A0AAE3HD62"/>
<comment type="catalytic activity">
    <reaction evidence="5">
        <text>O-phospho-L-seryl-tRNA(Cys) + hydrogen sulfide + H(+) = L-cysteinyl-tRNA(Cys) + phosphate</text>
        <dbReference type="Rhea" id="RHEA:25686"/>
        <dbReference type="Rhea" id="RHEA-COMP:9679"/>
        <dbReference type="Rhea" id="RHEA-COMP:9719"/>
        <dbReference type="ChEBI" id="CHEBI:15378"/>
        <dbReference type="ChEBI" id="CHEBI:29919"/>
        <dbReference type="ChEBI" id="CHEBI:43474"/>
        <dbReference type="ChEBI" id="CHEBI:78517"/>
        <dbReference type="ChEBI" id="CHEBI:78551"/>
        <dbReference type="EC" id="2.5.1.73"/>
    </reaction>
</comment>
<dbReference type="PANTHER" id="PTHR43586">
    <property type="entry name" value="CYSTEINE DESULFURASE"/>
    <property type="match status" value="1"/>
</dbReference>
<keyword evidence="3 5" id="KW-0663">Pyridoxal phosphate</keyword>
<gene>
    <name evidence="6" type="ORF">PV02_11475</name>
</gene>
<dbReference type="Pfam" id="PF05889">
    <property type="entry name" value="SepSecS"/>
    <property type="match status" value="1"/>
</dbReference>
<dbReference type="NCBIfam" id="TIGR02539">
    <property type="entry name" value="SepCysS"/>
    <property type="match status" value="1"/>
</dbReference>